<dbReference type="PANTHER" id="PTHR43895">
    <property type="entry name" value="CALCIUM/CALMODULIN-DEPENDENT PROTEIN KINASE KINASE-RELATED"/>
    <property type="match status" value="1"/>
</dbReference>
<dbReference type="InterPro" id="IPR000719">
    <property type="entry name" value="Prot_kinase_dom"/>
</dbReference>
<keyword evidence="4" id="KW-0418">Kinase</keyword>
<accession>A0A4U5PK10</accession>
<reference evidence="7" key="1">
    <citation type="submission" date="2018-10" db="EMBL/GenBank/DDBJ databases">
        <title>Population genomic analysis revealed the cold adaptation of white poplar.</title>
        <authorList>
            <person name="Liu Y.-J."/>
        </authorList>
    </citation>
    <scope>NUCLEOTIDE SEQUENCE [LARGE SCALE GENOMIC DNA]</scope>
    <source>
        <strain evidence="7">PAL-ZL1</strain>
    </source>
</reference>
<dbReference type="Gene3D" id="1.10.510.10">
    <property type="entry name" value="Transferase(Phosphotransferase) domain 1"/>
    <property type="match status" value="1"/>
</dbReference>
<evidence type="ECO:0000256" key="3">
    <source>
        <dbReference type="ARBA" id="ARBA00022741"/>
    </source>
</evidence>
<feature type="domain" description="Protein kinase" evidence="6">
    <location>
        <begin position="1"/>
        <end position="110"/>
    </location>
</feature>
<dbReference type="GO" id="GO:0004674">
    <property type="term" value="F:protein serine/threonine kinase activity"/>
    <property type="evidence" value="ECO:0007669"/>
    <property type="project" value="UniProtKB-KW"/>
</dbReference>
<dbReference type="EMBL" id="RCHU01000728">
    <property type="protein sequence ID" value="TKR97137.1"/>
    <property type="molecule type" value="Genomic_DNA"/>
</dbReference>
<dbReference type="GO" id="GO:0007165">
    <property type="term" value="P:signal transduction"/>
    <property type="evidence" value="ECO:0007669"/>
    <property type="project" value="TreeGrafter"/>
</dbReference>
<dbReference type="PANTHER" id="PTHR43895:SF28">
    <property type="entry name" value="CBL-INTERACTING SERINE_THREONINE-PROTEIN KINASE 15"/>
    <property type="match status" value="1"/>
</dbReference>
<dbReference type="PROSITE" id="PS50011">
    <property type="entry name" value="PROTEIN_KINASE_DOM"/>
    <property type="match status" value="1"/>
</dbReference>
<name>A0A4U5PK10_POPAL</name>
<dbReference type="AlphaFoldDB" id="A0A4U5PK10"/>
<dbReference type="SUPFAM" id="SSF56112">
    <property type="entry name" value="Protein kinase-like (PK-like)"/>
    <property type="match status" value="1"/>
</dbReference>
<dbReference type="InterPro" id="IPR011009">
    <property type="entry name" value="Kinase-like_dom_sf"/>
</dbReference>
<comment type="caution">
    <text evidence="7">The sequence shown here is derived from an EMBL/GenBank/DDBJ whole genome shotgun (WGS) entry which is preliminary data.</text>
</comment>
<proteinExistence type="predicted"/>
<evidence type="ECO:0000313" key="7">
    <source>
        <dbReference type="EMBL" id="TKR97137.1"/>
    </source>
</evidence>
<keyword evidence="5" id="KW-0067">ATP-binding</keyword>
<keyword evidence="2" id="KW-0808">Transferase</keyword>
<evidence type="ECO:0000256" key="2">
    <source>
        <dbReference type="ARBA" id="ARBA00022679"/>
    </source>
</evidence>
<organism evidence="7">
    <name type="scientific">Populus alba</name>
    <name type="common">White poplar</name>
    <dbReference type="NCBI Taxonomy" id="43335"/>
    <lineage>
        <taxon>Eukaryota</taxon>
        <taxon>Viridiplantae</taxon>
        <taxon>Streptophyta</taxon>
        <taxon>Embryophyta</taxon>
        <taxon>Tracheophyta</taxon>
        <taxon>Spermatophyta</taxon>
        <taxon>Magnoliopsida</taxon>
        <taxon>eudicotyledons</taxon>
        <taxon>Gunneridae</taxon>
        <taxon>Pentapetalae</taxon>
        <taxon>rosids</taxon>
        <taxon>fabids</taxon>
        <taxon>Malpighiales</taxon>
        <taxon>Salicaceae</taxon>
        <taxon>Saliceae</taxon>
        <taxon>Populus</taxon>
    </lineage>
</organism>
<keyword evidence="3" id="KW-0547">Nucleotide-binding</keyword>
<evidence type="ECO:0000256" key="1">
    <source>
        <dbReference type="ARBA" id="ARBA00022527"/>
    </source>
</evidence>
<protein>
    <recommendedName>
        <fullName evidence="6">Protein kinase domain-containing protein</fullName>
    </recommendedName>
</protein>
<keyword evidence="1" id="KW-0723">Serine/threonine-protein kinase</keyword>
<evidence type="ECO:0000256" key="4">
    <source>
        <dbReference type="ARBA" id="ARBA00022777"/>
    </source>
</evidence>
<dbReference type="STRING" id="43335.A0A4U5PK10"/>
<sequence length="110" mass="12378">MYHVIEYEKGGKLFNKAAKGSIFQELIHAVNFFRSRGVYYRYLKLENFWMRMLGDLKVLEIGLNAAAESKPRDCMLQTTCGTPPLVAPEAIPRKGHVWASGPKLTSCLTG</sequence>
<evidence type="ECO:0000256" key="5">
    <source>
        <dbReference type="ARBA" id="ARBA00022840"/>
    </source>
</evidence>
<gene>
    <name evidence="7" type="ORF">D5086_0000216170</name>
</gene>
<dbReference type="GO" id="GO:0005524">
    <property type="term" value="F:ATP binding"/>
    <property type="evidence" value="ECO:0007669"/>
    <property type="project" value="UniProtKB-KW"/>
</dbReference>
<evidence type="ECO:0000259" key="6">
    <source>
        <dbReference type="PROSITE" id="PS50011"/>
    </source>
</evidence>
<dbReference type="Pfam" id="PF00069">
    <property type="entry name" value="Pkinase"/>
    <property type="match status" value="1"/>
</dbReference>